<dbReference type="InterPro" id="IPR017887">
    <property type="entry name" value="TF_TCP_subgr"/>
</dbReference>
<dbReference type="GO" id="GO:0043565">
    <property type="term" value="F:sequence-specific DNA binding"/>
    <property type="evidence" value="ECO:0007669"/>
    <property type="project" value="TreeGrafter"/>
</dbReference>
<comment type="caution">
    <text evidence="7">The sequence shown here is derived from an EMBL/GenBank/DDBJ whole genome shotgun (WGS) entry which is preliminary data.</text>
</comment>
<gene>
    <name evidence="7" type="ORF">RND71_008436</name>
</gene>
<accession>A0AAE1SPK2</accession>
<evidence type="ECO:0000313" key="8">
    <source>
        <dbReference type="Proteomes" id="UP001291623"/>
    </source>
</evidence>
<dbReference type="AlphaFoldDB" id="A0AAE1SPK2"/>
<protein>
    <recommendedName>
        <fullName evidence="6">TCP domain-containing protein</fullName>
    </recommendedName>
</protein>
<keyword evidence="2" id="KW-0805">Transcription regulation</keyword>
<dbReference type="Pfam" id="PF03634">
    <property type="entry name" value="TCP"/>
    <property type="match status" value="2"/>
</dbReference>
<keyword evidence="3" id="KW-0238">DNA-binding</keyword>
<evidence type="ECO:0000313" key="7">
    <source>
        <dbReference type="EMBL" id="KAK4373052.1"/>
    </source>
</evidence>
<organism evidence="7 8">
    <name type="scientific">Anisodus tanguticus</name>
    <dbReference type="NCBI Taxonomy" id="243964"/>
    <lineage>
        <taxon>Eukaryota</taxon>
        <taxon>Viridiplantae</taxon>
        <taxon>Streptophyta</taxon>
        <taxon>Embryophyta</taxon>
        <taxon>Tracheophyta</taxon>
        <taxon>Spermatophyta</taxon>
        <taxon>Magnoliopsida</taxon>
        <taxon>eudicotyledons</taxon>
        <taxon>Gunneridae</taxon>
        <taxon>Pentapetalae</taxon>
        <taxon>asterids</taxon>
        <taxon>lamiids</taxon>
        <taxon>Solanales</taxon>
        <taxon>Solanaceae</taxon>
        <taxon>Solanoideae</taxon>
        <taxon>Hyoscyameae</taxon>
        <taxon>Anisodus</taxon>
    </lineage>
</organism>
<dbReference type="GO" id="GO:0003700">
    <property type="term" value="F:DNA-binding transcription factor activity"/>
    <property type="evidence" value="ECO:0007669"/>
    <property type="project" value="InterPro"/>
</dbReference>
<evidence type="ECO:0000256" key="5">
    <source>
        <dbReference type="ARBA" id="ARBA00023242"/>
    </source>
</evidence>
<evidence type="ECO:0000256" key="1">
    <source>
        <dbReference type="ARBA" id="ARBA00004123"/>
    </source>
</evidence>
<dbReference type="GO" id="GO:0005634">
    <property type="term" value="C:nucleus"/>
    <property type="evidence" value="ECO:0007669"/>
    <property type="project" value="UniProtKB-SubCell"/>
</dbReference>
<dbReference type="PANTHER" id="PTHR31072:SF218">
    <property type="entry name" value="TRANSCRIPTION FACTOR TCP11-RELATED"/>
    <property type="match status" value="1"/>
</dbReference>
<evidence type="ECO:0000256" key="4">
    <source>
        <dbReference type="ARBA" id="ARBA00023163"/>
    </source>
</evidence>
<evidence type="ECO:0000256" key="2">
    <source>
        <dbReference type="ARBA" id="ARBA00023015"/>
    </source>
</evidence>
<keyword evidence="8" id="KW-1185">Reference proteome</keyword>
<sequence>MDGLTIEWLLKKAMPSIDATISQKASTFVNIKTTRPYSRTFDHHIKVHGKYQRVQVSDACVRKIDLLTEKLGYKMAGLTIEWLLEKAMPSIDATIT</sequence>
<feature type="domain" description="TCP" evidence="6">
    <location>
        <begin position="1"/>
        <end position="20"/>
    </location>
</feature>
<proteinExistence type="predicted"/>
<keyword evidence="4" id="KW-0804">Transcription</keyword>
<dbReference type="PROSITE" id="PS51369">
    <property type="entry name" value="TCP"/>
    <property type="match status" value="2"/>
</dbReference>
<dbReference type="InterPro" id="IPR005333">
    <property type="entry name" value="Transcription_factor_TCP"/>
</dbReference>
<keyword evidence="5" id="KW-0539">Nucleus</keyword>
<name>A0AAE1SPK2_9SOLA</name>
<evidence type="ECO:0000259" key="6">
    <source>
        <dbReference type="PROSITE" id="PS51369"/>
    </source>
</evidence>
<comment type="subcellular location">
    <subcellularLocation>
        <location evidence="1">Nucleus</location>
    </subcellularLocation>
</comment>
<evidence type="ECO:0000256" key="3">
    <source>
        <dbReference type="ARBA" id="ARBA00023125"/>
    </source>
</evidence>
<dbReference type="EMBL" id="JAVYJV010000004">
    <property type="protein sequence ID" value="KAK4373052.1"/>
    <property type="molecule type" value="Genomic_DNA"/>
</dbReference>
<dbReference type="PANTHER" id="PTHR31072">
    <property type="entry name" value="TRANSCRIPTION FACTOR TCP4-RELATED"/>
    <property type="match status" value="1"/>
</dbReference>
<feature type="domain" description="TCP" evidence="6">
    <location>
        <begin position="40"/>
        <end position="94"/>
    </location>
</feature>
<dbReference type="Proteomes" id="UP001291623">
    <property type="component" value="Unassembled WGS sequence"/>
</dbReference>
<reference evidence="7" key="1">
    <citation type="submission" date="2023-12" db="EMBL/GenBank/DDBJ databases">
        <title>Genome assembly of Anisodus tanguticus.</title>
        <authorList>
            <person name="Wang Y.-J."/>
        </authorList>
    </citation>
    <scope>NUCLEOTIDE SEQUENCE</scope>
    <source>
        <strain evidence="7">KB-2021</strain>
        <tissue evidence="7">Leaf</tissue>
    </source>
</reference>